<keyword evidence="3 12" id="KW-0813">Transport</keyword>
<dbReference type="PRINTS" id="PR01302">
    <property type="entry name" value="TYPE3IMPPROT"/>
</dbReference>
<evidence type="ECO:0000256" key="5">
    <source>
        <dbReference type="ARBA" id="ARBA00022692"/>
    </source>
</evidence>
<reference evidence="13 14" key="1">
    <citation type="submission" date="2015-03" db="EMBL/GenBank/DDBJ databases">
        <authorList>
            <person name="Murphy D."/>
        </authorList>
    </citation>
    <scope>NUCLEOTIDE SEQUENCE [LARGE SCALE GENOMIC DNA]</scope>
    <source>
        <strain evidence="13 14">OL-4</strain>
    </source>
</reference>
<dbReference type="RefSeq" id="WP_046497408.1">
    <property type="nucleotide sequence ID" value="NZ_CGIH01000027.1"/>
</dbReference>
<dbReference type="NCBIfam" id="NF009438">
    <property type="entry name" value="PRK12797.1"/>
    <property type="match status" value="1"/>
</dbReference>
<sequence>MNKKWIAFWQWLGLIIGVLAFIGIFTYPVSAEPLQIPNINLQIGGSDQPQDISQTLQLIILLTVLTLAPAILILLTSFTRIIVVLSFLRTSLGTQQMPPNQVLIGLALFLTFFVMAPTWQEVNREGLQPYMKGEITQQVAFKRGMEPMRTFMLKQTREKDLALFVKMSKMERPRNFNDIPNYVLIPSFVISELKTAFQIGFIIFIPFLVIDMVVASALMSMGMMMLPPMMISLPFKVLLFVLVDGWNLVIHSLMMSFG</sequence>
<organism evidence="13 14">
    <name type="scientific">Syntrophomonas zehnderi OL-4</name>
    <dbReference type="NCBI Taxonomy" id="690567"/>
    <lineage>
        <taxon>Bacteria</taxon>
        <taxon>Bacillati</taxon>
        <taxon>Bacillota</taxon>
        <taxon>Clostridia</taxon>
        <taxon>Eubacteriales</taxon>
        <taxon>Syntrophomonadaceae</taxon>
        <taxon>Syntrophomonas</taxon>
    </lineage>
</organism>
<keyword evidence="10" id="KW-0975">Bacterial flagellum</keyword>
<evidence type="ECO:0000256" key="9">
    <source>
        <dbReference type="ARBA" id="ARBA00023136"/>
    </source>
</evidence>
<comment type="function">
    <text evidence="12">Plays a role in the flagellum-specific transport system.</text>
</comment>
<accession>A0A0E4GBD6</accession>
<name>A0A0E4GBD6_9FIRM</name>
<dbReference type="PRINTS" id="PR00951">
    <property type="entry name" value="FLGBIOSNFLIP"/>
</dbReference>
<keyword evidence="13" id="KW-0969">Cilium</keyword>
<dbReference type="GO" id="GO:0009425">
    <property type="term" value="C:bacterial-type flagellum basal body"/>
    <property type="evidence" value="ECO:0007669"/>
    <property type="project" value="UniProtKB-SubCell"/>
</dbReference>
<dbReference type="PANTHER" id="PTHR30587">
    <property type="entry name" value="FLAGELLAR BIOSYNTHETIC PROTEIN FLIP"/>
    <property type="match status" value="1"/>
</dbReference>
<evidence type="ECO:0000256" key="3">
    <source>
        <dbReference type="ARBA" id="ARBA00022448"/>
    </source>
</evidence>
<dbReference type="OrthoDB" id="9805111at2"/>
<keyword evidence="13" id="KW-0966">Cell projection</keyword>
<dbReference type="AlphaFoldDB" id="A0A0E4GBD6"/>
<evidence type="ECO:0000256" key="6">
    <source>
        <dbReference type="ARBA" id="ARBA00022795"/>
    </source>
</evidence>
<evidence type="ECO:0000256" key="8">
    <source>
        <dbReference type="ARBA" id="ARBA00022989"/>
    </source>
</evidence>
<keyword evidence="4 12" id="KW-1003">Cell membrane</keyword>
<dbReference type="Pfam" id="PF00813">
    <property type="entry name" value="FliP"/>
    <property type="match status" value="1"/>
</dbReference>
<dbReference type="Proteomes" id="UP000045545">
    <property type="component" value="Unassembled WGS sequence"/>
</dbReference>
<proteinExistence type="inferred from homology"/>
<evidence type="ECO:0000256" key="4">
    <source>
        <dbReference type="ARBA" id="ARBA00022475"/>
    </source>
</evidence>
<dbReference type="PROSITE" id="PS01060">
    <property type="entry name" value="FLIP_1"/>
    <property type="match status" value="1"/>
</dbReference>
<keyword evidence="7 12" id="KW-0653">Protein transport</keyword>
<comment type="similarity">
    <text evidence="1 12">Belongs to the FliP/MopC/SpaP family.</text>
</comment>
<keyword evidence="9 12" id="KW-0472">Membrane</keyword>
<evidence type="ECO:0000313" key="13">
    <source>
        <dbReference type="EMBL" id="CFX65474.1"/>
    </source>
</evidence>
<feature type="transmembrane region" description="Helical" evidence="12">
    <location>
        <begin position="233"/>
        <end position="254"/>
    </location>
</feature>
<evidence type="ECO:0000256" key="7">
    <source>
        <dbReference type="ARBA" id="ARBA00022927"/>
    </source>
</evidence>
<dbReference type="PROSITE" id="PS01061">
    <property type="entry name" value="FLIP_2"/>
    <property type="match status" value="1"/>
</dbReference>
<dbReference type="PANTHER" id="PTHR30587:SF0">
    <property type="entry name" value="FLAGELLAR BIOSYNTHETIC PROTEIN FLIP"/>
    <property type="match status" value="1"/>
</dbReference>
<protein>
    <recommendedName>
        <fullName evidence="2 12">Flagellar biosynthetic protein FliP</fullName>
    </recommendedName>
</protein>
<keyword evidence="8 12" id="KW-1133">Transmembrane helix</keyword>
<evidence type="ECO:0000256" key="1">
    <source>
        <dbReference type="ARBA" id="ARBA00006257"/>
    </source>
</evidence>
<dbReference type="NCBIfam" id="TIGR01103">
    <property type="entry name" value="fliP"/>
    <property type="match status" value="1"/>
</dbReference>
<keyword evidence="11 12" id="KW-1006">Bacterial flagellum protein export</keyword>
<dbReference type="GO" id="GO:0005886">
    <property type="term" value="C:plasma membrane"/>
    <property type="evidence" value="ECO:0007669"/>
    <property type="project" value="UniProtKB-SubCell"/>
</dbReference>
<keyword evidence="14" id="KW-1185">Reference proteome</keyword>
<keyword evidence="5 12" id="KW-0812">Transmembrane</keyword>
<keyword evidence="13" id="KW-0282">Flagellum</keyword>
<feature type="transmembrane region" description="Helical" evidence="12">
    <location>
        <begin position="196"/>
        <end position="221"/>
    </location>
</feature>
<dbReference type="GO" id="GO:0009306">
    <property type="term" value="P:protein secretion"/>
    <property type="evidence" value="ECO:0007669"/>
    <property type="project" value="UniProtKB-UniRule"/>
</dbReference>
<dbReference type="GO" id="GO:0044781">
    <property type="term" value="P:bacterial-type flagellum organization"/>
    <property type="evidence" value="ECO:0007669"/>
    <property type="project" value="UniProtKB-UniRule"/>
</dbReference>
<comment type="subcellular location">
    <subcellularLocation>
        <location evidence="12">Cell membrane</location>
        <topology evidence="12">Multi-pass membrane protein</topology>
    </subcellularLocation>
    <subcellularLocation>
        <location evidence="12">Bacterial flagellum basal body</location>
    </subcellularLocation>
</comment>
<feature type="transmembrane region" description="Helical" evidence="12">
    <location>
        <begin position="100"/>
        <end position="119"/>
    </location>
</feature>
<evidence type="ECO:0000256" key="2">
    <source>
        <dbReference type="ARBA" id="ARBA00021714"/>
    </source>
</evidence>
<dbReference type="InterPro" id="IPR005838">
    <property type="entry name" value="T3SS_IM_P"/>
</dbReference>
<dbReference type="InterPro" id="IPR005837">
    <property type="entry name" value="FliP"/>
</dbReference>
<dbReference type="EMBL" id="CGIH01000027">
    <property type="protein sequence ID" value="CFX65474.1"/>
    <property type="molecule type" value="Genomic_DNA"/>
</dbReference>
<evidence type="ECO:0000256" key="11">
    <source>
        <dbReference type="ARBA" id="ARBA00023225"/>
    </source>
</evidence>
<gene>
    <name evidence="12" type="primary">fliP</name>
    <name evidence="13" type="ORF">1586</name>
</gene>
<evidence type="ECO:0000313" key="14">
    <source>
        <dbReference type="Proteomes" id="UP000045545"/>
    </source>
</evidence>
<evidence type="ECO:0000256" key="12">
    <source>
        <dbReference type="RuleBase" id="RU362069"/>
    </source>
</evidence>
<dbReference type="STRING" id="690567.1586"/>
<keyword evidence="6 12" id="KW-1005">Bacterial flagellum biogenesis</keyword>
<evidence type="ECO:0000256" key="10">
    <source>
        <dbReference type="ARBA" id="ARBA00023143"/>
    </source>
</evidence>
<feature type="transmembrane region" description="Helical" evidence="12">
    <location>
        <begin position="55"/>
        <end position="88"/>
    </location>
</feature>